<comment type="subcellular location">
    <subcellularLocation>
        <location evidence="1">Membrane</location>
        <topology evidence="1">Multi-pass membrane protein</topology>
    </subcellularLocation>
</comment>
<keyword evidence="7" id="KW-0443">Lipid metabolism</keyword>
<evidence type="ECO:0000313" key="17">
    <source>
        <dbReference type="Proteomes" id="UP000285301"/>
    </source>
</evidence>
<evidence type="ECO:0000313" key="15">
    <source>
        <dbReference type="EMBL" id="RWS12131.1"/>
    </source>
</evidence>
<comment type="function">
    <text evidence="9">Catalyzes the reduction of all-trans-retinal to all-trans-retinol in the presence of NADPH.</text>
</comment>
<organism evidence="14 17">
    <name type="scientific">Dinothrombium tinctorium</name>
    <dbReference type="NCBI Taxonomy" id="1965070"/>
    <lineage>
        <taxon>Eukaryota</taxon>
        <taxon>Metazoa</taxon>
        <taxon>Ecdysozoa</taxon>
        <taxon>Arthropoda</taxon>
        <taxon>Chelicerata</taxon>
        <taxon>Arachnida</taxon>
        <taxon>Acari</taxon>
        <taxon>Acariformes</taxon>
        <taxon>Trombidiformes</taxon>
        <taxon>Prostigmata</taxon>
        <taxon>Anystina</taxon>
        <taxon>Parasitengona</taxon>
        <taxon>Trombidioidea</taxon>
        <taxon>Trombidiidae</taxon>
        <taxon>Dinothrombium</taxon>
    </lineage>
</organism>
<keyword evidence="17" id="KW-1185">Reference proteome</keyword>
<dbReference type="PRINTS" id="PR00081">
    <property type="entry name" value="GDHRDH"/>
</dbReference>
<dbReference type="EMBL" id="NCKU01001348">
    <property type="protein sequence ID" value="RWS12357.1"/>
    <property type="molecule type" value="Genomic_DNA"/>
</dbReference>
<dbReference type="GO" id="GO:0016020">
    <property type="term" value="C:membrane"/>
    <property type="evidence" value="ECO:0007669"/>
    <property type="project" value="UniProtKB-SubCell"/>
</dbReference>
<dbReference type="InterPro" id="IPR002347">
    <property type="entry name" value="SDR_fam"/>
</dbReference>
<keyword evidence="5" id="KW-1133">Transmembrane helix</keyword>
<dbReference type="SUPFAM" id="SSF51735">
    <property type="entry name" value="NAD(P)-binding Rossmann-fold domains"/>
    <property type="match status" value="1"/>
</dbReference>
<dbReference type="Proteomes" id="UP000285301">
    <property type="component" value="Unassembled WGS sequence"/>
</dbReference>
<dbReference type="STRING" id="1965070.A0A3S3PGB5"/>
<dbReference type="PANTHER" id="PTHR24322:SF748">
    <property type="entry name" value="FI23927P1-RELATED"/>
    <property type="match status" value="1"/>
</dbReference>
<evidence type="ECO:0000256" key="7">
    <source>
        <dbReference type="ARBA" id="ARBA00023098"/>
    </source>
</evidence>
<evidence type="ECO:0000256" key="5">
    <source>
        <dbReference type="ARBA" id="ARBA00022989"/>
    </source>
</evidence>
<evidence type="ECO:0000256" key="3">
    <source>
        <dbReference type="ARBA" id="ARBA00022692"/>
    </source>
</evidence>
<evidence type="ECO:0000313" key="16">
    <source>
        <dbReference type="EMBL" id="RWS12357.1"/>
    </source>
</evidence>
<evidence type="ECO:0000313" key="14">
    <source>
        <dbReference type="EMBL" id="RWS11854.1"/>
    </source>
</evidence>
<protein>
    <recommendedName>
        <fullName evidence="10">Short-chain dehydrogenase/reductase 3</fullName>
    </recommendedName>
    <alternativeName>
        <fullName evidence="11">Retinal short-chain dehydrogenase/reductase 1</fullName>
    </alternativeName>
</protein>
<sequence length="278" mass="30779">MFVPKKWRFKDISGDIVLITGAGSGLGRQLALKLASFASHLVLWDINECGLLETAKLLKKSAAQCSYYMVDVSDSRMVYATAAKVRNEVGKVTILINNAGIVCGKRFLELKDEEIIKTFKVNTFSHYWTCKAFIPEMIATNKGHIVSVASIASYSGLNQLSDYCGSKAAAAKFFESLVLETKDAGYDGIHFTLVCPYLMSTGMFAGAESSVFGSLSPETVAERTVESILTNEEFVVMPKILRLLISIRSLVSIKAQYMLYRFVGFDNFMSNFNGNRQR</sequence>
<keyword evidence="8" id="KW-0472">Membrane</keyword>
<dbReference type="InterPro" id="IPR036291">
    <property type="entry name" value="NAD(P)-bd_dom_sf"/>
</dbReference>
<dbReference type="EMBL" id="NCKU01001544">
    <property type="protein sequence ID" value="RWS11854.1"/>
    <property type="molecule type" value="Genomic_DNA"/>
</dbReference>
<keyword evidence="3" id="KW-0812">Transmembrane</keyword>
<evidence type="ECO:0000256" key="6">
    <source>
        <dbReference type="ARBA" id="ARBA00023002"/>
    </source>
</evidence>
<evidence type="ECO:0000256" key="4">
    <source>
        <dbReference type="ARBA" id="ARBA00022857"/>
    </source>
</evidence>
<evidence type="ECO:0000256" key="2">
    <source>
        <dbReference type="ARBA" id="ARBA00006484"/>
    </source>
</evidence>
<dbReference type="PANTHER" id="PTHR24322">
    <property type="entry name" value="PKSB"/>
    <property type="match status" value="1"/>
</dbReference>
<dbReference type="PRINTS" id="PR00080">
    <property type="entry name" value="SDRFAMILY"/>
</dbReference>
<dbReference type="Pfam" id="PF00106">
    <property type="entry name" value="adh_short"/>
    <property type="match status" value="1"/>
</dbReference>
<evidence type="ECO:0000256" key="9">
    <source>
        <dbReference type="ARBA" id="ARBA00059620"/>
    </source>
</evidence>
<dbReference type="EMBL" id="NCKU01001555">
    <property type="protein sequence ID" value="RWS11823.1"/>
    <property type="molecule type" value="Genomic_DNA"/>
</dbReference>
<dbReference type="GO" id="GO:0052650">
    <property type="term" value="F:all-trans-retinol dehydrogenase (NADP+) activity"/>
    <property type="evidence" value="ECO:0007669"/>
    <property type="project" value="UniProtKB-ARBA"/>
</dbReference>
<dbReference type="FunFam" id="3.40.50.720:FF:000131">
    <property type="entry name" value="Short-chain dehydrogenase/reductase 3"/>
    <property type="match status" value="1"/>
</dbReference>
<gene>
    <name evidence="16" type="ORF">B4U79_04658</name>
    <name evidence="15" type="ORF">B4U79_10195</name>
    <name evidence="13" type="ORF">B4U79_11335</name>
    <name evidence="14" type="ORF">B4U79_15737</name>
</gene>
<dbReference type="GO" id="GO:0005811">
    <property type="term" value="C:lipid droplet"/>
    <property type="evidence" value="ECO:0007669"/>
    <property type="project" value="TreeGrafter"/>
</dbReference>
<evidence type="ECO:0000313" key="13">
    <source>
        <dbReference type="EMBL" id="RWS11823.1"/>
    </source>
</evidence>
<reference evidence="14" key="2">
    <citation type="submission" date="2018-11" db="EMBL/GenBank/DDBJ databases">
        <title>Trombidioid mite genomics.</title>
        <authorList>
            <person name="Dong X."/>
        </authorList>
    </citation>
    <scope>NUCLEOTIDE SEQUENCE</scope>
    <source>
        <strain evidence="14">UoL-WK</strain>
    </source>
</reference>
<dbReference type="CDD" id="cd05339">
    <property type="entry name" value="17beta-HSDXI-like_SDR_c"/>
    <property type="match status" value="1"/>
</dbReference>
<name>A0A3S3PGB5_9ACAR</name>
<dbReference type="OrthoDB" id="10253736at2759"/>
<evidence type="ECO:0000256" key="1">
    <source>
        <dbReference type="ARBA" id="ARBA00004141"/>
    </source>
</evidence>
<evidence type="ECO:0000256" key="10">
    <source>
        <dbReference type="ARBA" id="ARBA00068717"/>
    </source>
</evidence>
<dbReference type="EMBL" id="NCKU01001425">
    <property type="protein sequence ID" value="RWS12131.1"/>
    <property type="molecule type" value="Genomic_DNA"/>
</dbReference>
<reference evidence="14 17" key="1">
    <citation type="journal article" date="2018" name="Gigascience">
        <title>Genomes of trombidid mites reveal novel predicted allergens and laterally-transferred genes associated with secondary metabolism.</title>
        <authorList>
            <person name="Dong X."/>
            <person name="Chaisiri K."/>
            <person name="Xia D."/>
            <person name="Armstrong S.D."/>
            <person name="Fang Y."/>
            <person name="Donnelly M.J."/>
            <person name="Kadowaki T."/>
            <person name="McGarry J.W."/>
            <person name="Darby A.C."/>
            <person name="Makepeace B.L."/>
        </authorList>
    </citation>
    <scope>NUCLEOTIDE SEQUENCE [LARGE SCALE GENOMIC DNA]</scope>
    <source>
        <strain evidence="14">UoL-WK</strain>
    </source>
</reference>
<comment type="caution">
    <text evidence="14">The sequence shown here is derived from an EMBL/GenBank/DDBJ whole genome shotgun (WGS) entry which is preliminary data.</text>
</comment>
<proteinExistence type="inferred from homology"/>
<evidence type="ECO:0000256" key="12">
    <source>
        <dbReference type="RuleBase" id="RU000363"/>
    </source>
</evidence>
<evidence type="ECO:0000256" key="11">
    <source>
        <dbReference type="ARBA" id="ARBA00082544"/>
    </source>
</evidence>
<comment type="similarity">
    <text evidence="2 12">Belongs to the short-chain dehydrogenases/reductases (SDR) family.</text>
</comment>
<keyword evidence="6" id="KW-0560">Oxidoreductase</keyword>
<dbReference type="AlphaFoldDB" id="A0A3S3PGB5"/>
<evidence type="ECO:0000256" key="8">
    <source>
        <dbReference type="ARBA" id="ARBA00023136"/>
    </source>
</evidence>
<keyword evidence="4" id="KW-0521">NADP</keyword>
<dbReference type="Gene3D" id="3.40.50.720">
    <property type="entry name" value="NAD(P)-binding Rossmann-like Domain"/>
    <property type="match status" value="1"/>
</dbReference>
<accession>A0A3S3PGB5</accession>